<evidence type="ECO:0000313" key="4">
    <source>
        <dbReference type="WBParaSite" id="OFLC_0001453301-mRNA-1"/>
    </source>
</evidence>
<reference evidence="4" key="1">
    <citation type="submission" date="2016-06" db="UniProtKB">
        <authorList>
            <consortium name="WormBaseParasite"/>
        </authorList>
    </citation>
    <scope>IDENTIFICATION</scope>
</reference>
<name>A0A183I463_9BILA</name>
<accession>A0A183I463</accession>
<feature type="compositionally biased region" description="Polar residues" evidence="1">
    <location>
        <begin position="467"/>
        <end position="478"/>
    </location>
</feature>
<gene>
    <name evidence="2" type="ORF">OFLC_LOCUS14525</name>
</gene>
<proteinExistence type="predicted"/>
<dbReference type="AlphaFoldDB" id="A0A183I463"/>
<reference evidence="2 3" key="2">
    <citation type="submission" date="2018-11" db="EMBL/GenBank/DDBJ databases">
        <authorList>
            <consortium name="Pathogen Informatics"/>
        </authorList>
    </citation>
    <scope>NUCLEOTIDE SEQUENCE [LARGE SCALE GENOMIC DNA]</scope>
</reference>
<keyword evidence="3" id="KW-1185">Reference proteome</keyword>
<evidence type="ECO:0000313" key="2">
    <source>
        <dbReference type="EMBL" id="VDP17453.1"/>
    </source>
</evidence>
<dbReference type="Proteomes" id="UP000267606">
    <property type="component" value="Unassembled WGS sequence"/>
</dbReference>
<feature type="region of interest" description="Disordered" evidence="1">
    <location>
        <begin position="459"/>
        <end position="478"/>
    </location>
</feature>
<dbReference type="STRING" id="387005.A0A183I463"/>
<evidence type="ECO:0000256" key="1">
    <source>
        <dbReference type="SAM" id="MobiDB-lite"/>
    </source>
</evidence>
<organism evidence="4">
    <name type="scientific">Onchocerca flexuosa</name>
    <dbReference type="NCBI Taxonomy" id="387005"/>
    <lineage>
        <taxon>Eukaryota</taxon>
        <taxon>Metazoa</taxon>
        <taxon>Ecdysozoa</taxon>
        <taxon>Nematoda</taxon>
        <taxon>Chromadorea</taxon>
        <taxon>Rhabditida</taxon>
        <taxon>Spirurina</taxon>
        <taxon>Spiruromorpha</taxon>
        <taxon>Filarioidea</taxon>
        <taxon>Onchocercidae</taxon>
        <taxon>Onchocerca</taxon>
    </lineage>
</organism>
<dbReference type="WBParaSite" id="OFLC_0001453301-mRNA-1">
    <property type="protein sequence ID" value="OFLC_0001453301-mRNA-1"/>
    <property type="gene ID" value="OFLC_0001453301"/>
</dbReference>
<sequence length="515" mass="56693">MWAPIESSQAETASLNSWSIEQQQNRWGGVSDYSNNAAFDEHMRSIVPPAFRNSNAKVVWQEPKSLEANINEALGIWQATPLNQFSLEQEPLSGLFWCSFTSDLCRTNHFPPSFAGCGAANGWSQPEIEQRSWDMSTQSQTMRAAVPFCGGLTQNKLWPNDEQVWGGAQRPPVFPTGPPPPAYTANWQQNAPRGNVFPLPARFNNPPFESNAVMGNWVQRSMNEPVQPPVPPSSIPPPQRSRLQNFMGENAVWQDPEGEVRKWQRDTGTAAWGDPEKQQKEIKRWLIPAGKEYDNSDSESSRAIAPLGWGDIPSKTSNNNVAPISTNSISSWPTRSVPATIVTASSNAGWNNRSTSGIAKPTTIPSLWEILSDHQSASLESAWMPTDGGSNAAMPASTQQIVEQLRQAVAKGLIDVSLLSKPLPNEALSEMRTLLSRIPVLEQAENDLARLMNAVKINNDPEGGSGRMNTPTDLMTSEQRSEYSRLVIEIAATKTEIATIRERIRGNSNAANVRV</sequence>
<evidence type="ECO:0000313" key="3">
    <source>
        <dbReference type="Proteomes" id="UP000267606"/>
    </source>
</evidence>
<protein>
    <submittedName>
        <fullName evidence="4">M_domain domain-containing protein</fullName>
    </submittedName>
</protein>
<dbReference type="EMBL" id="UZAJ01040925">
    <property type="protein sequence ID" value="VDP17453.1"/>
    <property type="molecule type" value="Genomic_DNA"/>
</dbReference>